<dbReference type="SUPFAM" id="SSF57756">
    <property type="entry name" value="Retrovirus zinc finger-like domains"/>
    <property type="match status" value="1"/>
</dbReference>
<dbReference type="Gramene" id="ERN18112">
    <property type="protein sequence ID" value="ERN18112"/>
    <property type="gene ID" value="AMTR_s03271p00008010"/>
</dbReference>
<reference evidence="2" key="1">
    <citation type="journal article" date="2013" name="Science">
        <title>The Amborella genome and the evolution of flowering plants.</title>
        <authorList>
            <consortium name="Amborella Genome Project"/>
        </authorList>
    </citation>
    <scope>NUCLEOTIDE SEQUENCE [LARGE SCALE GENOMIC DNA]</scope>
</reference>
<dbReference type="InterPro" id="IPR036875">
    <property type="entry name" value="Znf_CCHC_sf"/>
</dbReference>
<accession>U5D9L5</accession>
<dbReference type="Proteomes" id="UP000017836">
    <property type="component" value="Unassembled WGS sequence"/>
</dbReference>
<gene>
    <name evidence="1" type="ORF">AMTR_s03271p00008010</name>
</gene>
<dbReference type="AlphaFoldDB" id="U5D9L5"/>
<dbReference type="EMBL" id="KI392275">
    <property type="protein sequence ID" value="ERN18112.1"/>
    <property type="molecule type" value="Genomic_DNA"/>
</dbReference>
<organism evidence="1 2">
    <name type="scientific">Amborella trichopoda</name>
    <dbReference type="NCBI Taxonomy" id="13333"/>
    <lineage>
        <taxon>Eukaryota</taxon>
        <taxon>Viridiplantae</taxon>
        <taxon>Streptophyta</taxon>
        <taxon>Embryophyta</taxon>
        <taxon>Tracheophyta</taxon>
        <taxon>Spermatophyta</taxon>
        <taxon>Magnoliopsida</taxon>
        <taxon>Amborellales</taxon>
        <taxon>Amborellaceae</taxon>
        <taxon>Amborella</taxon>
    </lineage>
</organism>
<proteinExistence type="predicted"/>
<sequence>EYNSFVLYYLLNNPNSSDMDKLESELRAHERDLIAMRPPSIASFNQRKKIKHEGSNKAASSSTIIRHHVLCANCNGKGHKEEQCPRLLDNSNEGDAFVFESCVLENDKSSWIVDSGSTNH</sequence>
<feature type="non-terminal residue" evidence="1">
    <location>
        <position position="1"/>
    </location>
</feature>
<dbReference type="GO" id="GO:0008270">
    <property type="term" value="F:zinc ion binding"/>
    <property type="evidence" value="ECO:0007669"/>
    <property type="project" value="InterPro"/>
</dbReference>
<protein>
    <recommendedName>
        <fullName evidence="3">CCHC-type domain-containing protein</fullName>
    </recommendedName>
</protein>
<dbReference type="GO" id="GO:0003676">
    <property type="term" value="F:nucleic acid binding"/>
    <property type="evidence" value="ECO:0007669"/>
    <property type="project" value="InterPro"/>
</dbReference>
<keyword evidence="2" id="KW-1185">Reference proteome</keyword>
<name>U5D9L5_AMBTC</name>
<evidence type="ECO:0000313" key="2">
    <source>
        <dbReference type="Proteomes" id="UP000017836"/>
    </source>
</evidence>
<feature type="non-terminal residue" evidence="1">
    <location>
        <position position="120"/>
    </location>
</feature>
<evidence type="ECO:0008006" key="3">
    <source>
        <dbReference type="Google" id="ProtNLM"/>
    </source>
</evidence>
<evidence type="ECO:0000313" key="1">
    <source>
        <dbReference type="EMBL" id="ERN18112.1"/>
    </source>
</evidence>
<dbReference type="HOGENOM" id="CLU_2055679_0_0_1"/>